<feature type="compositionally biased region" description="Basic residues" evidence="8">
    <location>
        <begin position="7"/>
        <end position="40"/>
    </location>
</feature>
<keyword evidence="6" id="KW-0342">GTP-binding</keyword>
<dbReference type="PANTHER" id="PTHR11089:SF30">
    <property type="entry name" value="GUANINE NUCLEOTIDE-BINDING PROTEIN-LIKE 3 HOMOLOG"/>
    <property type="match status" value="1"/>
</dbReference>
<dbReference type="Pfam" id="PF08701">
    <property type="entry name" value="GN3L_Grn1"/>
    <property type="match status" value="1"/>
</dbReference>
<sequence length="558" mass="60848">MAGSITKPKKPKSKRTPVRLRHKIQKASANKQRKAKKLAKKNPQWTSKLKKDPGIPNLFPYKEKLLNQIEEDRIRKKEEQLRRRELLKAANSEAKSAAAAAAGDDEQMEEDLEEFEESDADDVMDEDDSDVDESNPLAALIASARKAAEQYDKELQSGDDMDDDEDDEDDESDDEDIAVDIVGGASSSRRAFDKVFKQVVDQADVVLYVLDARDPEGTRSRDVERAVMKAASGGKRLIFILNKVDLIPPPVLRSWLAHLRRFFPTLPLRASNPAPNAHTFNHRDITVQSTSSALFKALKSYAASRNLKRAISVGVIGYPNVGKSSVINALLSRLGGNRQRAACPAGAEAGVTTSIRAVKIDQKLTLLDSPGIVFPSTGSISGFVPKNPTEAHAHLVLLNAVPPKQIDDPIPAVSLLLKRLSATPDLMEKMIKVYDLPPLVTNPANGDATTDFLIQVARKRGRLGRGGVPNIQAAAMTVVTDWRDGRIQGWSTAPAPIAVPVEGVAGSAAAKPVKIANEEVMADQKQIVTEWAAEFKLDGLWAGEDDVADMEGNEVEMQ</sequence>
<dbReference type="GO" id="GO:0005525">
    <property type="term" value="F:GTP binding"/>
    <property type="evidence" value="ECO:0007669"/>
    <property type="project" value="UniProtKB-KW"/>
</dbReference>
<evidence type="ECO:0000313" key="11">
    <source>
        <dbReference type="Proteomes" id="UP001302126"/>
    </source>
</evidence>
<comment type="caution">
    <text evidence="10">The sequence shown here is derived from an EMBL/GenBank/DDBJ whole genome shotgun (WGS) entry which is preliminary data.</text>
</comment>
<dbReference type="GO" id="GO:0030684">
    <property type="term" value="C:preribosome"/>
    <property type="evidence" value="ECO:0007669"/>
    <property type="project" value="UniProtKB-ARBA"/>
</dbReference>
<dbReference type="InterPro" id="IPR014813">
    <property type="entry name" value="Gnl3_N_dom"/>
</dbReference>
<proteinExistence type="predicted"/>
<dbReference type="InterPro" id="IPR050755">
    <property type="entry name" value="TRAFAC_YlqF/YawG_RiboMat"/>
</dbReference>
<reference evidence="10" key="2">
    <citation type="submission" date="2023-05" db="EMBL/GenBank/DDBJ databases">
        <authorList>
            <consortium name="Lawrence Berkeley National Laboratory"/>
            <person name="Steindorff A."/>
            <person name="Hensen N."/>
            <person name="Bonometti L."/>
            <person name="Westerberg I."/>
            <person name="Brannstrom I.O."/>
            <person name="Guillou S."/>
            <person name="Cros-Aarteil S."/>
            <person name="Calhoun S."/>
            <person name="Haridas S."/>
            <person name="Kuo A."/>
            <person name="Mondo S."/>
            <person name="Pangilinan J."/>
            <person name="Riley R."/>
            <person name="Labutti K."/>
            <person name="Andreopoulos B."/>
            <person name="Lipzen A."/>
            <person name="Chen C."/>
            <person name="Yanf M."/>
            <person name="Daum C."/>
            <person name="Ng V."/>
            <person name="Clum A."/>
            <person name="Ohm R."/>
            <person name="Martin F."/>
            <person name="Silar P."/>
            <person name="Natvig D."/>
            <person name="Lalanne C."/>
            <person name="Gautier V."/>
            <person name="Ament-Velasquez S.L."/>
            <person name="Kruys A."/>
            <person name="Hutchinson M.I."/>
            <person name="Powell A.J."/>
            <person name="Barry K."/>
            <person name="Miller A.N."/>
            <person name="Grigoriev I.V."/>
            <person name="Debuchy R."/>
            <person name="Gladieux P."/>
            <person name="Thoren M.H."/>
            <person name="Johannesson H."/>
        </authorList>
    </citation>
    <scope>NUCLEOTIDE SEQUENCE</scope>
    <source>
        <strain evidence="10">PSN309</strain>
    </source>
</reference>
<dbReference type="GO" id="GO:0006364">
    <property type="term" value="P:rRNA processing"/>
    <property type="evidence" value="ECO:0007669"/>
    <property type="project" value="UniProtKB-ARBA"/>
</dbReference>
<evidence type="ECO:0000256" key="3">
    <source>
        <dbReference type="ARBA" id="ARBA00022517"/>
    </source>
</evidence>
<feature type="region of interest" description="Disordered" evidence="8">
    <location>
        <begin position="85"/>
        <end position="133"/>
    </location>
</feature>
<evidence type="ECO:0000256" key="8">
    <source>
        <dbReference type="SAM" id="MobiDB-lite"/>
    </source>
</evidence>
<reference evidence="10" key="1">
    <citation type="journal article" date="2023" name="Mol. Phylogenet. Evol.">
        <title>Genome-scale phylogeny and comparative genomics of the fungal order Sordariales.</title>
        <authorList>
            <person name="Hensen N."/>
            <person name="Bonometti L."/>
            <person name="Westerberg I."/>
            <person name="Brannstrom I.O."/>
            <person name="Guillou S."/>
            <person name="Cros-Aarteil S."/>
            <person name="Calhoun S."/>
            <person name="Haridas S."/>
            <person name="Kuo A."/>
            <person name="Mondo S."/>
            <person name="Pangilinan J."/>
            <person name="Riley R."/>
            <person name="LaButti K."/>
            <person name="Andreopoulos B."/>
            <person name="Lipzen A."/>
            <person name="Chen C."/>
            <person name="Yan M."/>
            <person name="Daum C."/>
            <person name="Ng V."/>
            <person name="Clum A."/>
            <person name="Steindorff A."/>
            <person name="Ohm R.A."/>
            <person name="Martin F."/>
            <person name="Silar P."/>
            <person name="Natvig D.O."/>
            <person name="Lalanne C."/>
            <person name="Gautier V."/>
            <person name="Ament-Velasquez S.L."/>
            <person name="Kruys A."/>
            <person name="Hutchinson M.I."/>
            <person name="Powell A.J."/>
            <person name="Barry K."/>
            <person name="Miller A.N."/>
            <person name="Grigoriev I.V."/>
            <person name="Debuchy R."/>
            <person name="Gladieux P."/>
            <person name="Hiltunen Thoren M."/>
            <person name="Johannesson H."/>
        </authorList>
    </citation>
    <scope>NUCLEOTIDE SEQUENCE</scope>
    <source>
        <strain evidence="10">PSN309</strain>
    </source>
</reference>
<dbReference type="InterPro" id="IPR023179">
    <property type="entry name" value="GTP-bd_ortho_bundle_sf"/>
</dbReference>
<keyword evidence="11" id="KW-1185">Reference proteome</keyword>
<feature type="compositionally biased region" description="Low complexity" evidence="8">
    <location>
        <begin position="88"/>
        <end position="102"/>
    </location>
</feature>
<evidence type="ECO:0000259" key="9">
    <source>
        <dbReference type="PROSITE" id="PS51721"/>
    </source>
</evidence>
<feature type="region of interest" description="Disordered" evidence="8">
    <location>
        <begin position="148"/>
        <end position="177"/>
    </location>
</feature>
<evidence type="ECO:0000256" key="6">
    <source>
        <dbReference type="ARBA" id="ARBA00023134"/>
    </source>
</evidence>
<dbReference type="PRINTS" id="PR00326">
    <property type="entry name" value="GTP1OBG"/>
</dbReference>
<protein>
    <submittedName>
        <fullName evidence="10">Nuclear GTP-binding protein</fullName>
    </submittedName>
</protein>
<dbReference type="InterPro" id="IPR006073">
    <property type="entry name" value="GTP-bd"/>
</dbReference>
<dbReference type="Gene3D" id="3.40.50.300">
    <property type="entry name" value="P-loop containing nucleotide triphosphate hydrolases"/>
    <property type="match status" value="1"/>
</dbReference>
<gene>
    <name evidence="10" type="ORF">QBC35DRAFT_489790</name>
</gene>
<evidence type="ECO:0000256" key="5">
    <source>
        <dbReference type="ARBA" id="ARBA00022927"/>
    </source>
</evidence>
<dbReference type="GO" id="GO:0015031">
    <property type="term" value="P:protein transport"/>
    <property type="evidence" value="ECO:0007669"/>
    <property type="project" value="UniProtKB-KW"/>
</dbReference>
<accession>A0AAN6X1S8</accession>
<dbReference type="AlphaFoldDB" id="A0AAN6X1S8"/>
<dbReference type="FunFam" id="3.40.50.300:FF:000844">
    <property type="entry name" value="Nuclear GTP-binding protein NUG1"/>
    <property type="match status" value="1"/>
</dbReference>
<keyword evidence="5" id="KW-0653">Protein transport</keyword>
<name>A0AAN6X1S8_9PEZI</name>
<comment type="subcellular location">
    <subcellularLocation>
        <location evidence="1">Nucleus</location>
    </subcellularLocation>
</comment>
<feature type="region of interest" description="Disordered" evidence="8">
    <location>
        <begin position="1"/>
        <end position="57"/>
    </location>
</feature>
<dbReference type="CDD" id="cd04178">
    <property type="entry name" value="Nucleostemin_like"/>
    <property type="match status" value="1"/>
</dbReference>
<evidence type="ECO:0000256" key="7">
    <source>
        <dbReference type="ARBA" id="ARBA00023242"/>
    </source>
</evidence>
<dbReference type="InterPro" id="IPR030378">
    <property type="entry name" value="G_CP_dom"/>
</dbReference>
<feature type="compositionally biased region" description="Acidic residues" evidence="8">
    <location>
        <begin position="157"/>
        <end position="177"/>
    </location>
</feature>
<keyword evidence="2" id="KW-0813">Transport</keyword>
<dbReference type="FunFam" id="1.10.1580.10:FF:000006">
    <property type="entry name" value="Nuclear GTP-binding protein NUG1"/>
    <property type="match status" value="1"/>
</dbReference>
<dbReference type="PROSITE" id="PS51721">
    <property type="entry name" value="G_CP"/>
    <property type="match status" value="1"/>
</dbReference>
<dbReference type="Gene3D" id="1.10.1580.10">
    <property type="match status" value="1"/>
</dbReference>
<feature type="compositionally biased region" description="Acidic residues" evidence="8">
    <location>
        <begin position="103"/>
        <end position="133"/>
    </location>
</feature>
<dbReference type="GO" id="GO:0042273">
    <property type="term" value="P:ribosomal large subunit biogenesis"/>
    <property type="evidence" value="ECO:0007669"/>
    <property type="project" value="UniProtKB-ARBA"/>
</dbReference>
<evidence type="ECO:0000256" key="4">
    <source>
        <dbReference type="ARBA" id="ARBA00022741"/>
    </source>
</evidence>
<dbReference type="GO" id="GO:0005730">
    <property type="term" value="C:nucleolus"/>
    <property type="evidence" value="ECO:0007669"/>
    <property type="project" value="UniProtKB-ARBA"/>
</dbReference>
<dbReference type="InterPro" id="IPR027417">
    <property type="entry name" value="P-loop_NTPase"/>
</dbReference>
<evidence type="ECO:0000256" key="2">
    <source>
        <dbReference type="ARBA" id="ARBA00022448"/>
    </source>
</evidence>
<evidence type="ECO:0000313" key="10">
    <source>
        <dbReference type="EMBL" id="KAK4190517.1"/>
    </source>
</evidence>
<dbReference type="Proteomes" id="UP001302126">
    <property type="component" value="Unassembled WGS sequence"/>
</dbReference>
<feature type="domain" description="CP-type G" evidence="9">
    <location>
        <begin position="189"/>
        <end position="375"/>
    </location>
</feature>
<keyword evidence="7" id="KW-0539">Nucleus</keyword>
<keyword evidence="3" id="KW-0690">Ribosome biogenesis</keyword>
<dbReference type="Pfam" id="PF01926">
    <property type="entry name" value="MMR_HSR1"/>
    <property type="match status" value="1"/>
</dbReference>
<dbReference type="EMBL" id="MU864365">
    <property type="protein sequence ID" value="KAK4190517.1"/>
    <property type="molecule type" value="Genomic_DNA"/>
</dbReference>
<dbReference type="PANTHER" id="PTHR11089">
    <property type="entry name" value="GTP-BINDING PROTEIN-RELATED"/>
    <property type="match status" value="1"/>
</dbReference>
<organism evidence="10 11">
    <name type="scientific">Podospora australis</name>
    <dbReference type="NCBI Taxonomy" id="1536484"/>
    <lineage>
        <taxon>Eukaryota</taxon>
        <taxon>Fungi</taxon>
        <taxon>Dikarya</taxon>
        <taxon>Ascomycota</taxon>
        <taxon>Pezizomycotina</taxon>
        <taxon>Sordariomycetes</taxon>
        <taxon>Sordariomycetidae</taxon>
        <taxon>Sordariales</taxon>
        <taxon>Podosporaceae</taxon>
        <taxon>Podospora</taxon>
    </lineage>
</organism>
<keyword evidence="4" id="KW-0547">Nucleotide-binding</keyword>
<evidence type="ECO:0000256" key="1">
    <source>
        <dbReference type="ARBA" id="ARBA00004123"/>
    </source>
</evidence>
<dbReference type="SUPFAM" id="SSF52540">
    <property type="entry name" value="P-loop containing nucleoside triphosphate hydrolases"/>
    <property type="match status" value="1"/>
</dbReference>